<name>A0AAV5BQC7_ELECO</name>
<sequence length="289" mass="31822">MDSIDGLLLLLGNPDWEGVVRLLHPFTGDIVDFPPIETLASRLLDTCTAMLRNRRLTKSACASVSIDAAGAITVMLVLRQVSHIAFATSLDREWTLSALEFPPCYYRLPFQGKLYVVVDTPTPLVWDQEKIHHVLQVDPPVTLEDGTRALPEPKLIATIPGHKLLHPDGLVECGSELLLLGHNDMSWSQIVIFKLADLVLQRFIPIQSIGGNTLFLGGRSISVSSRVLPTAKGDNVVYYNSSEPPYLAQYNLTTGTLSPAIDTCSLYGRAPGPSNLVHYIFSCCNRDNW</sequence>
<keyword evidence="3" id="KW-1185">Reference proteome</keyword>
<accession>A0AAV5BQC7</accession>
<organism evidence="2 3">
    <name type="scientific">Eleusine coracana subsp. coracana</name>
    <dbReference type="NCBI Taxonomy" id="191504"/>
    <lineage>
        <taxon>Eukaryota</taxon>
        <taxon>Viridiplantae</taxon>
        <taxon>Streptophyta</taxon>
        <taxon>Embryophyta</taxon>
        <taxon>Tracheophyta</taxon>
        <taxon>Spermatophyta</taxon>
        <taxon>Magnoliopsida</taxon>
        <taxon>Liliopsida</taxon>
        <taxon>Poales</taxon>
        <taxon>Poaceae</taxon>
        <taxon>PACMAD clade</taxon>
        <taxon>Chloridoideae</taxon>
        <taxon>Cynodonteae</taxon>
        <taxon>Eleusininae</taxon>
        <taxon>Eleusine</taxon>
    </lineage>
</organism>
<dbReference type="PANTHER" id="PTHR33165:SF53">
    <property type="entry name" value="OS04G0486300 PROTEIN"/>
    <property type="match status" value="1"/>
</dbReference>
<evidence type="ECO:0000313" key="3">
    <source>
        <dbReference type="Proteomes" id="UP001054889"/>
    </source>
</evidence>
<proteinExistence type="predicted"/>
<protein>
    <recommendedName>
        <fullName evidence="1">KIB1-4 beta-propeller domain-containing protein</fullName>
    </recommendedName>
</protein>
<evidence type="ECO:0000313" key="2">
    <source>
        <dbReference type="EMBL" id="GJM87474.1"/>
    </source>
</evidence>
<dbReference type="InterPro" id="IPR005174">
    <property type="entry name" value="KIB1-4_b-propeller"/>
</dbReference>
<reference evidence="2" key="2">
    <citation type="submission" date="2021-12" db="EMBL/GenBank/DDBJ databases">
        <title>Resequencing data analysis of finger millet.</title>
        <authorList>
            <person name="Hatakeyama M."/>
            <person name="Aluri S."/>
            <person name="Balachadran M.T."/>
            <person name="Sivarajan S.R."/>
            <person name="Poveda L."/>
            <person name="Shimizu-Inatsugi R."/>
            <person name="Schlapbach R."/>
            <person name="Sreeman S.M."/>
            <person name="Shimizu K.K."/>
        </authorList>
    </citation>
    <scope>NUCLEOTIDE SEQUENCE</scope>
</reference>
<dbReference type="Proteomes" id="UP001054889">
    <property type="component" value="Unassembled WGS sequence"/>
</dbReference>
<dbReference type="EMBL" id="BQKI01000001">
    <property type="protein sequence ID" value="GJM87474.1"/>
    <property type="molecule type" value="Genomic_DNA"/>
</dbReference>
<feature type="domain" description="KIB1-4 beta-propeller" evidence="1">
    <location>
        <begin position="4"/>
        <end position="240"/>
    </location>
</feature>
<evidence type="ECO:0000259" key="1">
    <source>
        <dbReference type="Pfam" id="PF03478"/>
    </source>
</evidence>
<gene>
    <name evidence="2" type="primary">ga03433</name>
    <name evidence="2" type="ORF">PR202_ga03433</name>
</gene>
<comment type="caution">
    <text evidence="2">The sequence shown here is derived from an EMBL/GenBank/DDBJ whole genome shotgun (WGS) entry which is preliminary data.</text>
</comment>
<dbReference type="AlphaFoldDB" id="A0AAV5BQC7"/>
<reference evidence="2" key="1">
    <citation type="journal article" date="2018" name="DNA Res.">
        <title>Multiple hybrid de novo genome assembly of finger millet, an orphan allotetraploid crop.</title>
        <authorList>
            <person name="Hatakeyama M."/>
            <person name="Aluri S."/>
            <person name="Balachadran M.T."/>
            <person name="Sivarajan S.R."/>
            <person name="Patrignani A."/>
            <person name="Gruter S."/>
            <person name="Poveda L."/>
            <person name="Shimizu-Inatsugi R."/>
            <person name="Baeten J."/>
            <person name="Francoijs K.J."/>
            <person name="Nataraja K.N."/>
            <person name="Reddy Y.A.N."/>
            <person name="Phadnis S."/>
            <person name="Ravikumar R.L."/>
            <person name="Schlapbach R."/>
            <person name="Sreeman S.M."/>
            <person name="Shimizu K.K."/>
        </authorList>
    </citation>
    <scope>NUCLEOTIDE SEQUENCE</scope>
</reference>
<dbReference type="Pfam" id="PF03478">
    <property type="entry name" value="Beta-prop_KIB1-4"/>
    <property type="match status" value="1"/>
</dbReference>
<dbReference type="PANTHER" id="PTHR33165">
    <property type="entry name" value="F-BOX DOMAIN CONTAINING PROTEIN-LIKE-RELATED"/>
    <property type="match status" value="1"/>
</dbReference>